<feature type="compositionally biased region" description="Pro residues" evidence="1">
    <location>
        <begin position="451"/>
        <end position="461"/>
    </location>
</feature>
<feature type="compositionally biased region" description="Pro residues" evidence="1">
    <location>
        <begin position="179"/>
        <end position="189"/>
    </location>
</feature>
<dbReference type="NCBIfam" id="TIGR03504">
    <property type="entry name" value="FimV_Cterm"/>
    <property type="match status" value="1"/>
</dbReference>
<evidence type="ECO:0000259" key="3">
    <source>
        <dbReference type="Pfam" id="PF25800"/>
    </source>
</evidence>
<feature type="region of interest" description="Disordered" evidence="1">
    <location>
        <begin position="661"/>
        <end position="714"/>
    </location>
</feature>
<dbReference type="Pfam" id="PF25800">
    <property type="entry name" value="FimV_N"/>
    <property type="match status" value="1"/>
</dbReference>
<dbReference type="Proteomes" id="UP000321199">
    <property type="component" value="Chromosome"/>
</dbReference>
<organism evidence="4 5">
    <name type="scientific">Comamonas flocculans</name>
    <dbReference type="NCBI Taxonomy" id="2597701"/>
    <lineage>
        <taxon>Bacteria</taxon>
        <taxon>Pseudomonadati</taxon>
        <taxon>Pseudomonadota</taxon>
        <taxon>Betaproteobacteria</taxon>
        <taxon>Burkholderiales</taxon>
        <taxon>Comamonadaceae</taxon>
        <taxon>Comamonas</taxon>
    </lineage>
</organism>
<feature type="compositionally biased region" description="Low complexity" evidence="1">
    <location>
        <begin position="366"/>
        <end position="435"/>
    </location>
</feature>
<gene>
    <name evidence="4" type="ORF">FOZ74_03400</name>
</gene>
<feature type="domain" description="FimV N-terminal" evidence="3">
    <location>
        <begin position="27"/>
        <end position="134"/>
    </location>
</feature>
<feature type="compositionally biased region" description="Basic and acidic residues" evidence="1">
    <location>
        <begin position="296"/>
        <end position="311"/>
    </location>
</feature>
<evidence type="ECO:0000313" key="5">
    <source>
        <dbReference type="Proteomes" id="UP000321199"/>
    </source>
</evidence>
<keyword evidence="2" id="KW-0732">Signal</keyword>
<proteinExistence type="predicted"/>
<dbReference type="NCBIfam" id="TIGR03505">
    <property type="entry name" value="FimV_core"/>
    <property type="match status" value="1"/>
</dbReference>
<evidence type="ECO:0000313" key="4">
    <source>
        <dbReference type="EMBL" id="QEA12157.1"/>
    </source>
</evidence>
<sequence>MHRWNLSLLATAAALSTGLYVSTASALTLGKVTVQSALGEPLRAEVALPRITPAEAESLRVRMASPEVFRAQGLEFSPAVNGIRLELKQQARGGMVLQMSSDRAVSDPFIDLVIDAAWNAGHIVRSYTLLFDPPALRRPSAPAPLAAQTGEAGASGAQATAVPSPSAPPAPRAQTAAPAPAPARAPAPPSENAAREVTVHAGDTAGAIASAHRPGGVSLDQMLLAMLRANPEAFIDGNVNRLRAGAVLQLPGKEAAQATSAAQARKIIAAQIHDFNAFRQRLAGAAPSAGVQSATRADRGKVQTEVAESKPEAAQTDKLTLSKGEAAAKAADDAKTAESRQAQETSARLAELSRNVAELQKIGDGADAAPADSAAPAEPAAAAPAADSTSSASAPPADAPATPAADSNAAAPTADSAAELTAPPALAAAATEPVAAPEPAPAPEAAQPAAAPAPPPAPPAAEPSLLDELTQDPLKAGGALALLVLLLGWAGYRWQQSRRNQHGPETTFADDADHPDSFFAESGGQEVDTTSSDLNTGSTSTLYSPSQLDQIGDVDPVAEADVYLAYGKDPEAEAILKEAALLHPQQVAIPAKLAEIYAKRQDRVGLEAAARQVRELSQGQGPEWERVQRLGAELDGDNPLYRALPAAAGAAAAGIAAAQAPVASPPQTREPTPGGIDAPELSPPPAAPVAPAPDSVLPEIGLDLDLDSGASTPAPLQATTTAAAAAGTASSFAAAAEAARARDEERAADTAPQALPTVPAALAPAPAPAADDLAHTLDFPADDLVLADSGPMPLSKREDAGTEPAALEFDLGDLSLDLSQPASPAIDVSAAAPAAPAQPLPSDPLATKLALAEEFKAIGDSEGARALVEEVLAQADGELKARAERMLGALD</sequence>
<dbReference type="InterPro" id="IPR036779">
    <property type="entry name" value="LysM_dom_sf"/>
</dbReference>
<dbReference type="InterPro" id="IPR057840">
    <property type="entry name" value="FimV_N"/>
</dbReference>
<feature type="region of interest" description="Disordered" evidence="1">
    <location>
        <begin position="365"/>
        <end position="464"/>
    </location>
</feature>
<dbReference type="InterPro" id="IPR038440">
    <property type="entry name" value="FimV_C_sf"/>
</dbReference>
<feature type="compositionally biased region" description="Pro residues" evidence="1">
    <location>
        <begin position="681"/>
        <end position="691"/>
    </location>
</feature>
<feature type="compositionally biased region" description="Basic and acidic residues" evidence="1">
    <location>
        <begin position="739"/>
        <end position="748"/>
    </location>
</feature>
<feature type="compositionally biased region" description="Polar residues" evidence="1">
    <location>
        <begin position="527"/>
        <end position="549"/>
    </location>
</feature>
<keyword evidence="5" id="KW-1185">Reference proteome</keyword>
<feature type="region of interest" description="Disordered" evidence="1">
    <location>
        <begin position="141"/>
        <end position="196"/>
    </location>
</feature>
<feature type="signal peptide" evidence="2">
    <location>
        <begin position="1"/>
        <end position="26"/>
    </location>
</feature>
<dbReference type="EMBL" id="CP042344">
    <property type="protein sequence ID" value="QEA12157.1"/>
    <property type="molecule type" value="Genomic_DNA"/>
</dbReference>
<evidence type="ECO:0000256" key="1">
    <source>
        <dbReference type="SAM" id="MobiDB-lite"/>
    </source>
</evidence>
<dbReference type="RefSeq" id="WP_146911751.1">
    <property type="nucleotide sequence ID" value="NZ_CP042344.1"/>
</dbReference>
<protein>
    <recommendedName>
        <fullName evidence="3">FimV N-terminal domain-containing protein</fullName>
    </recommendedName>
</protein>
<dbReference type="AlphaFoldDB" id="A0A5B8RWH3"/>
<feature type="region of interest" description="Disordered" evidence="1">
    <location>
        <begin position="737"/>
        <end position="756"/>
    </location>
</feature>
<dbReference type="InterPro" id="IPR020011">
    <property type="entry name" value="FimV_C"/>
</dbReference>
<feature type="region of interest" description="Disordered" evidence="1">
    <location>
        <begin position="286"/>
        <end position="348"/>
    </location>
</feature>
<reference evidence="4 5" key="1">
    <citation type="submission" date="2019-07" db="EMBL/GenBank/DDBJ databases">
        <title>Complete genome sequence of Comamonas sp. NLF 7-7 isolated from livestock.</title>
        <authorList>
            <person name="Kim D.H."/>
            <person name="Kim J.G."/>
        </authorList>
    </citation>
    <scope>NUCLEOTIDE SEQUENCE [LARGE SCALE GENOMIC DNA]</scope>
    <source>
        <strain evidence="4 5">NLF 7-7</strain>
    </source>
</reference>
<evidence type="ECO:0000256" key="2">
    <source>
        <dbReference type="SAM" id="SignalP"/>
    </source>
</evidence>
<feature type="chain" id="PRO_5022967975" description="FimV N-terminal domain-containing protein" evidence="2">
    <location>
        <begin position="27"/>
        <end position="891"/>
    </location>
</feature>
<dbReference type="InterPro" id="IPR020012">
    <property type="entry name" value="LysM_FimV"/>
</dbReference>
<dbReference type="KEGG" id="cof:FOZ74_03400"/>
<feature type="region of interest" description="Disordered" evidence="1">
    <location>
        <begin position="500"/>
        <end position="549"/>
    </location>
</feature>
<accession>A0A5B8RWH3</accession>
<dbReference type="Gene3D" id="1.20.58.2200">
    <property type="match status" value="1"/>
</dbReference>
<name>A0A5B8RWH3_9BURK</name>
<dbReference type="Gene3D" id="3.10.350.10">
    <property type="entry name" value="LysM domain"/>
    <property type="match status" value="1"/>
</dbReference>
<dbReference type="OrthoDB" id="5298707at2"/>